<comment type="caution">
    <text evidence="7">The sequence shown here is derived from an EMBL/GenBank/DDBJ whole genome shotgun (WGS) entry which is preliminary data.</text>
</comment>
<keyword evidence="3" id="KW-0812">Transmembrane</keyword>
<evidence type="ECO:0000256" key="4">
    <source>
        <dbReference type="ARBA" id="ARBA00023136"/>
    </source>
</evidence>
<keyword evidence="2" id="KW-1134">Transmembrane beta strand</keyword>
<feature type="chain" id="PRO_5045180507" evidence="6">
    <location>
        <begin position="21"/>
        <end position="394"/>
    </location>
</feature>
<accession>A0ABV8JX35</accession>
<evidence type="ECO:0000256" key="3">
    <source>
        <dbReference type="ARBA" id="ARBA00022692"/>
    </source>
</evidence>
<dbReference type="RefSeq" id="WP_192462076.1">
    <property type="nucleotide sequence ID" value="NZ_JACYFJ010000002.1"/>
</dbReference>
<dbReference type="EMBL" id="JBHSAW010000010">
    <property type="protein sequence ID" value="MFC4097445.1"/>
    <property type="molecule type" value="Genomic_DNA"/>
</dbReference>
<dbReference type="Gene3D" id="1.20.1600.10">
    <property type="entry name" value="Outer membrane efflux proteins (OEP)"/>
    <property type="match status" value="1"/>
</dbReference>
<protein>
    <submittedName>
        <fullName evidence="7">TolC family protein</fullName>
    </submittedName>
</protein>
<dbReference type="Proteomes" id="UP001595814">
    <property type="component" value="Unassembled WGS sequence"/>
</dbReference>
<keyword evidence="8" id="KW-1185">Reference proteome</keyword>
<evidence type="ECO:0000256" key="2">
    <source>
        <dbReference type="ARBA" id="ARBA00022452"/>
    </source>
</evidence>
<evidence type="ECO:0000313" key="8">
    <source>
        <dbReference type="Proteomes" id="UP001595814"/>
    </source>
</evidence>
<dbReference type="SUPFAM" id="SSF56954">
    <property type="entry name" value="Outer membrane efflux proteins (OEP)"/>
    <property type="match status" value="1"/>
</dbReference>
<proteinExistence type="predicted"/>
<sequence length="394" mass="45603">MYKFLASALCGCLCSVGGFAQTDTTGELLDGIAQNNAELKAYRAFIESRQLENRSGNNLPDPQLSAFYLPHGDNSGVEYSEYQISQSFEFPTVYAARGKWNDQQAQELETEYDRRRQDVLLKANKLLVDFTTLQKQKELERTRREQSKRGYDQIRELFKKEQVGILDLNKAKIAWIQEQFVVEQTEIEIRNALILLEKLNGGEPIDPDAIGLQEDIEVESLETLWQAKMAQDPELRKLGINESVSRQKITLERNKVLPDLTAGYNYQGVSGNNFSGFYGGVSIPLWNSRNKVKAAKTGYEYRKSQTEAVTATLYAGFREQYNRYQLLLKKYREYRKTMESLDSESLLFKAFQLGELSFMDYYVELRFYRDALDTMLQMEKELYQLKAELLKHQL</sequence>
<organism evidence="7 8">
    <name type="scientific">Euzebyella saccharophila</name>
    <dbReference type="NCBI Taxonomy" id="679664"/>
    <lineage>
        <taxon>Bacteria</taxon>
        <taxon>Pseudomonadati</taxon>
        <taxon>Bacteroidota</taxon>
        <taxon>Flavobacteriia</taxon>
        <taxon>Flavobacteriales</taxon>
        <taxon>Flavobacteriaceae</taxon>
        <taxon>Euzebyella</taxon>
    </lineage>
</organism>
<dbReference type="PANTHER" id="PTHR30026">
    <property type="entry name" value="OUTER MEMBRANE PROTEIN TOLC"/>
    <property type="match status" value="1"/>
</dbReference>
<keyword evidence="4" id="KW-0472">Membrane</keyword>
<dbReference type="PANTHER" id="PTHR30026:SF20">
    <property type="entry name" value="OUTER MEMBRANE PROTEIN TOLC"/>
    <property type="match status" value="1"/>
</dbReference>
<feature type="signal peptide" evidence="6">
    <location>
        <begin position="1"/>
        <end position="20"/>
    </location>
</feature>
<evidence type="ECO:0000256" key="5">
    <source>
        <dbReference type="ARBA" id="ARBA00023237"/>
    </source>
</evidence>
<evidence type="ECO:0000256" key="1">
    <source>
        <dbReference type="ARBA" id="ARBA00004442"/>
    </source>
</evidence>
<keyword evidence="5" id="KW-0998">Cell outer membrane</keyword>
<comment type="subcellular location">
    <subcellularLocation>
        <location evidence="1">Cell outer membrane</location>
    </subcellularLocation>
</comment>
<dbReference type="InterPro" id="IPR051906">
    <property type="entry name" value="TolC-like"/>
</dbReference>
<evidence type="ECO:0000256" key="6">
    <source>
        <dbReference type="SAM" id="SignalP"/>
    </source>
</evidence>
<name>A0ABV8JX35_9FLAO</name>
<evidence type="ECO:0000313" key="7">
    <source>
        <dbReference type="EMBL" id="MFC4097445.1"/>
    </source>
</evidence>
<keyword evidence="6" id="KW-0732">Signal</keyword>
<gene>
    <name evidence="7" type="ORF">ACFOUT_16260</name>
</gene>
<reference evidence="8" key="1">
    <citation type="journal article" date="2019" name="Int. J. Syst. Evol. Microbiol.">
        <title>The Global Catalogue of Microorganisms (GCM) 10K type strain sequencing project: providing services to taxonomists for standard genome sequencing and annotation.</title>
        <authorList>
            <consortium name="The Broad Institute Genomics Platform"/>
            <consortium name="The Broad Institute Genome Sequencing Center for Infectious Disease"/>
            <person name="Wu L."/>
            <person name="Ma J."/>
        </authorList>
    </citation>
    <scope>NUCLEOTIDE SEQUENCE [LARGE SCALE GENOMIC DNA]</scope>
    <source>
        <strain evidence="8">CECT 7477</strain>
    </source>
</reference>